<evidence type="ECO:0000256" key="1">
    <source>
        <dbReference type="ARBA" id="ARBA00012959"/>
    </source>
</evidence>
<keyword evidence="7" id="KW-1185">Reference proteome</keyword>
<name>A0ABR2MME7_9ASPA</name>
<keyword evidence="3" id="KW-0067">ATP-binding</keyword>
<feature type="domain" description="AMP-dependent synthetase/ligase" evidence="5">
    <location>
        <begin position="128"/>
        <end position="306"/>
    </location>
</feature>
<dbReference type="PANTHER" id="PTHR24096:SF413">
    <property type="entry name" value="PEROXISOMAL OPC-8:0-COA LIGASE 1"/>
    <property type="match status" value="1"/>
</dbReference>
<evidence type="ECO:0000259" key="5">
    <source>
        <dbReference type="Pfam" id="PF00501"/>
    </source>
</evidence>
<dbReference type="SUPFAM" id="SSF56801">
    <property type="entry name" value="Acetyl-CoA synthetase-like"/>
    <property type="match status" value="1"/>
</dbReference>
<comment type="catalytic activity">
    <reaction evidence="4">
        <text>(E)-4-coumarate + ATP + CoA = (E)-4-coumaroyl-CoA + AMP + diphosphate</text>
        <dbReference type="Rhea" id="RHEA:19641"/>
        <dbReference type="ChEBI" id="CHEBI:12876"/>
        <dbReference type="ChEBI" id="CHEBI:30616"/>
        <dbReference type="ChEBI" id="CHEBI:33019"/>
        <dbReference type="ChEBI" id="CHEBI:57287"/>
        <dbReference type="ChEBI" id="CHEBI:85008"/>
        <dbReference type="ChEBI" id="CHEBI:456215"/>
        <dbReference type="EC" id="6.2.1.12"/>
    </reaction>
    <physiologicalReaction direction="left-to-right" evidence="4">
        <dbReference type="Rhea" id="RHEA:19642"/>
    </physiologicalReaction>
</comment>
<gene>
    <name evidence="6" type="primary">4CLL4</name>
    <name evidence="6" type="ORF">KSP40_PGU019674</name>
</gene>
<evidence type="ECO:0000256" key="2">
    <source>
        <dbReference type="ARBA" id="ARBA00022598"/>
    </source>
</evidence>
<evidence type="ECO:0000313" key="7">
    <source>
        <dbReference type="Proteomes" id="UP001412067"/>
    </source>
</evidence>
<dbReference type="InterPro" id="IPR020845">
    <property type="entry name" value="AMP-binding_CS"/>
</dbReference>
<proteinExistence type="predicted"/>
<dbReference type="Proteomes" id="UP001412067">
    <property type="component" value="Unassembled WGS sequence"/>
</dbReference>
<comment type="caution">
    <text evidence="6">The sequence shown here is derived from an EMBL/GenBank/DDBJ whole genome shotgun (WGS) entry which is preliminary data.</text>
</comment>
<dbReference type="InterPro" id="IPR042099">
    <property type="entry name" value="ANL_N_sf"/>
</dbReference>
<dbReference type="Gene3D" id="3.40.50.12780">
    <property type="entry name" value="N-terminal domain of ligase-like"/>
    <property type="match status" value="1"/>
</dbReference>
<sequence length="328" mass="35390">MGIWDCDQLEFHNLLLSGGVVAETTSHPIRAPDTSVIHKVDSISFSIHLLFHRLLSPLAAACSTPIVPKYTLSASDSTSSCTHMASERREAIHPRSGFSPSTFIFHSKRKPVPVPSVPHLDVTTFISSRRHSGTVALIDASSGHRLSFSELWRAVDVLSSALSSSHAISKGDVILLLSPNSVFFPIVSLAVMSLGAILTTTNPLNTTQEISKQMADSHPVLAFTTRPLLPKLGSTSIPTVLLEESRISGEDSRVVSTIRDLISSDQGNKSRRREPVNLDDPATLLYSSGTTGASKGVVSTHRNLGYVWDSVLTPFRSKRTGGKVFGND</sequence>
<reference evidence="6 7" key="1">
    <citation type="journal article" date="2022" name="Nat. Plants">
        <title>Genomes of leafy and leafless Platanthera orchids illuminate the evolution of mycoheterotrophy.</title>
        <authorList>
            <person name="Li M.H."/>
            <person name="Liu K.W."/>
            <person name="Li Z."/>
            <person name="Lu H.C."/>
            <person name="Ye Q.L."/>
            <person name="Zhang D."/>
            <person name="Wang J.Y."/>
            <person name="Li Y.F."/>
            <person name="Zhong Z.M."/>
            <person name="Liu X."/>
            <person name="Yu X."/>
            <person name="Liu D.K."/>
            <person name="Tu X.D."/>
            <person name="Liu B."/>
            <person name="Hao Y."/>
            <person name="Liao X.Y."/>
            <person name="Jiang Y.T."/>
            <person name="Sun W.H."/>
            <person name="Chen J."/>
            <person name="Chen Y.Q."/>
            <person name="Ai Y."/>
            <person name="Zhai J.W."/>
            <person name="Wu S.S."/>
            <person name="Zhou Z."/>
            <person name="Hsiao Y.Y."/>
            <person name="Wu W.L."/>
            <person name="Chen Y.Y."/>
            <person name="Lin Y.F."/>
            <person name="Hsu J.L."/>
            <person name="Li C.Y."/>
            <person name="Wang Z.W."/>
            <person name="Zhao X."/>
            <person name="Zhong W.Y."/>
            <person name="Ma X.K."/>
            <person name="Ma L."/>
            <person name="Huang J."/>
            <person name="Chen G.Z."/>
            <person name="Huang M.Z."/>
            <person name="Huang L."/>
            <person name="Peng D.H."/>
            <person name="Luo Y.B."/>
            <person name="Zou S.Q."/>
            <person name="Chen S.P."/>
            <person name="Lan S."/>
            <person name="Tsai W.C."/>
            <person name="Van de Peer Y."/>
            <person name="Liu Z.J."/>
        </authorList>
    </citation>
    <scope>NUCLEOTIDE SEQUENCE [LARGE SCALE GENOMIC DNA]</scope>
    <source>
        <strain evidence="6">Lor288</strain>
    </source>
</reference>
<organism evidence="6 7">
    <name type="scientific">Platanthera guangdongensis</name>
    <dbReference type="NCBI Taxonomy" id="2320717"/>
    <lineage>
        <taxon>Eukaryota</taxon>
        <taxon>Viridiplantae</taxon>
        <taxon>Streptophyta</taxon>
        <taxon>Embryophyta</taxon>
        <taxon>Tracheophyta</taxon>
        <taxon>Spermatophyta</taxon>
        <taxon>Magnoliopsida</taxon>
        <taxon>Liliopsida</taxon>
        <taxon>Asparagales</taxon>
        <taxon>Orchidaceae</taxon>
        <taxon>Orchidoideae</taxon>
        <taxon>Orchideae</taxon>
        <taxon>Orchidinae</taxon>
        <taxon>Platanthera</taxon>
    </lineage>
</organism>
<evidence type="ECO:0000256" key="3">
    <source>
        <dbReference type="ARBA" id="ARBA00022840"/>
    </source>
</evidence>
<dbReference type="EC" id="6.2.1.12" evidence="1"/>
<dbReference type="PROSITE" id="PS00455">
    <property type="entry name" value="AMP_BINDING"/>
    <property type="match status" value="1"/>
</dbReference>
<keyword evidence="3" id="KW-0547">Nucleotide-binding</keyword>
<protein>
    <recommendedName>
        <fullName evidence="1">4-coumarate--CoA ligase</fullName>
        <ecNumber evidence="1">6.2.1.12</ecNumber>
    </recommendedName>
</protein>
<evidence type="ECO:0000256" key="4">
    <source>
        <dbReference type="ARBA" id="ARBA00034252"/>
    </source>
</evidence>
<dbReference type="EMBL" id="JBBWWR010000006">
    <property type="protein sequence ID" value="KAK8964685.1"/>
    <property type="molecule type" value="Genomic_DNA"/>
</dbReference>
<dbReference type="PANTHER" id="PTHR24096">
    <property type="entry name" value="LONG-CHAIN-FATTY-ACID--COA LIGASE"/>
    <property type="match status" value="1"/>
</dbReference>
<accession>A0ABR2MME7</accession>
<evidence type="ECO:0000313" key="6">
    <source>
        <dbReference type="EMBL" id="KAK8964685.1"/>
    </source>
</evidence>
<dbReference type="Pfam" id="PF00501">
    <property type="entry name" value="AMP-binding"/>
    <property type="match status" value="1"/>
</dbReference>
<keyword evidence="2" id="KW-0436">Ligase</keyword>
<dbReference type="InterPro" id="IPR000873">
    <property type="entry name" value="AMP-dep_synth/lig_dom"/>
</dbReference>